<dbReference type="PRINTS" id="PR00455">
    <property type="entry name" value="HTHTETR"/>
</dbReference>
<dbReference type="Gene3D" id="1.10.357.10">
    <property type="entry name" value="Tetracycline Repressor, domain 2"/>
    <property type="match status" value="1"/>
</dbReference>
<dbReference type="PROSITE" id="PS50977">
    <property type="entry name" value="HTH_TETR_2"/>
    <property type="match status" value="1"/>
</dbReference>
<dbReference type="KEGG" id="lkm:EFP84_17430"/>
<dbReference type="SUPFAM" id="SSF46689">
    <property type="entry name" value="Homeodomain-like"/>
    <property type="match status" value="1"/>
</dbReference>
<dbReference type="AlphaFoldDB" id="A0A2M9XW89"/>
<name>A0A2M9XW89_9LEPT</name>
<evidence type="ECO:0000313" key="5">
    <source>
        <dbReference type="Proteomes" id="UP000276407"/>
    </source>
</evidence>
<keyword evidence="2" id="KW-0238">DNA-binding</keyword>
<dbReference type="InterPro" id="IPR009057">
    <property type="entry name" value="Homeodomain-like_sf"/>
</dbReference>
<gene>
    <name evidence="4" type="ORF">EFP84_17430</name>
</gene>
<evidence type="ECO:0000256" key="2">
    <source>
        <dbReference type="ARBA" id="ARBA00023125"/>
    </source>
</evidence>
<keyword evidence="3" id="KW-0804">Transcription</keyword>
<evidence type="ECO:0000256" key="3">
    <source>
        <dbReference type="ARBA" id="ARBA00023163"/>
    </source>
</evidence>
<dbReference type="InterPro" id="IPR001647">
    <property type="entry name" value="HTH_TetR"/>
</dbReference>
<reference evidence="4 5" key="1">
    <citation type="submission" date="2018-11" db="EMBL/GenBank/DDBJ databases">
        <title>Complete genome sequence of Leptospira kmetyi isolate LS 001/16 from soil sample associated with a leptospirosis patient in Kelantan.</title>
        <authorList>
            <person name="Muhammad Yusoff F."/>
            <person name="Muhammad Yusoff S."/>
            <person name="Ahmad M.N."/>
            <person name="Yusof N.Y."/>
            <person name="Aziah I."/>
        </authorList>
    </citation>
    <scope>NUCLEOTIDE SEQUENCE [LARGE SCALE GENOMIC DNA]</scope>
    <source>
        <strain evidence="4 5">LS 001/16</strain>
    </source>
</reference>
<accession>A0A2M9XW89</accession>
<protein>
    <submittedName>
        <fullName evidence="4">TetR/AcrR family transcriptional regulator</fullName>
    </submittedName>
</protein>
<dbReference type="PANTHER" id="PTHR30055">
    <property type="entry name" value="HTH-TYPE TRANSCRIPTIONAL REGULATOR RUTR"/>
    <property type="match status" value="1"/>
</dbReference>
<dbReference type="Pfam" id="PF00440">
    <property type="entry name" value="TetR_N"/>
    <property type="match status" value="1"/>
</dbReference>
<sequence>MGLREIKKKQTRKAISDMATRLFIERGYHEVTTAEIAKLANVSVPTLFNYFSNKESLVFDEDEEREERLVDAVVSRKKGVSILDALRDFGMMNPAFHPENRKLVRDFRNLIRSTPELSSYERQISMRYENSLAKVLQKEAKKELGKVEAQCIAHFILDAFYRASDSARPEATLNALFEILKNGWGE</sequence>
<evidence type="ECO:0000313" key="4">
    <source>
        <dbReference type="EMBL" id="AYV57625.1"/>
    </source>
</evidence>
<dbReference type="RefSeq" id="WP_020986715.1">
    <property type="nucleotide sequence ID" value="NZ_CP033614.1"/>
</dbReference>
<dbReference type="PANTHER" id="PTHR30055:SF234">
    <property type="entry name" value="HTH-TYPE TRANSCRIPTIONAL REGULATOR BETI"/>
    <property type="match status" value="1"/>
</dbReference>
<organism evidence="4 5">
    <name type="scientific">Leptospira kmetyi</name>
    <dbReference type="NCBI Taxonomy" id="408139"/>
    <lineage>
        <taxon>Bacteria</taxon>
        <taxon>Pseudomonadati</taxon>
        <taxon>Spirochaetota</taxon>
        <taxon>Spirochaetia</taxon>
        <taxon>Leptospirales</taxon>
        <taxon>Leptospiraceae</taxon>
        <taxon>Leptospira</taxon>
    </lineage>
</organism>
<evidence type="ECO:0000256" key="1">
    <source>
        <dbReference type="ARBA" id="ARBA00023015"/>
    </source>
</evidence>
<dbReference type="InterPro" id="IPR050109">
    <property type="entry name" value="HTH-type_TetR-like_transc_reg"/>
</dbReference>
<dbReference type="EMBL" id="CP033614">
    <property type="protein sequence ID" value="AYV57625.1"/>
    <property type="molecule type" value="Genomic_DNA"/>
</dbReference>
<dbReference type="InterPro" id="IPR023772">
    <property type="entry name" value="DNA-bd_HTH_TetR-type_CS"/>
</dbReference>
<proteinExistence type="predicted"/>
<dbReference type="PROSITE" id="PS01081">
    <property type="entry name" value="HTH_TETR_1"/>
    <property type="match status" value="1"/>
</dbReference>
<dbReference type="OrthoDB" id="9780824at2"/>
<dbReference type="Proteomes" id="UP000276407">
    <property type="component" value="Chromosome 1"/>
</dbReference>
<dbReference type="GO" id="GO:0000976">
    <property type="term" value="F:transcription cis-regulatory region binding"/>
    <property type="evidence" value="ECO:0007669"/>
    <property type="project" value="TreeGrafter"/>
</dbReference>
<dbReference type="GO" id="GO:0003700">
    <property type="term" value="F:DNA-binding transcription factor activity"/>
    <property type="evidence" value="ECO:0007669"/>
    <property type="project" value="TreeGrafter"/>
</dbReference>
<keyword evidence="1" id="KW-0805">Transcription regulation</keyword>